<dbReference type="PIRSF" id="PIRSF009376">
    <property type="entry name" value="Phospholipase_D_euk"/>
    <property type="match status" value="1"/>
</dbReference>
<feature type="compositionally biased region" description="Basic and acidic residues" evidence="3">
    <location>
        <begin position="527"/>
        <end position="538"/>
    </location>
</feature>
<evidence type="ECO:0008006" key="6">
    <source>
        <dbReference type="Google" id="ProtNLM"/>
    </source>
</evidence>
<dbReference type="PANTHER" id="PTHR18896">
    <property type="entry name" value="PHOSPHOLIPASE D"/>
    <property type="match status" value="1"/>
</dbReference>
<feature type="region of interest" description="Disordered" evidence="3">
    <location>
        <begin position="509"/>
        <end position="539"/>
    </location>
</feature>
<dbReference type="GO" id="GO:0009395">
    <property type="term" value="P:phospholipid catabolic process"/>
    <property type="evidence" value="ECO:0007669"/>
    <property type="project" value="TreeGrafter"/>
</dbReference>
<dbReference type="AlphaFoldDB" id="A0A8H7BNW5"/>
<dbReference type="InterPro" id="IPR016555">
    <property type="entry name" value="PLipase_D_euk"/>
</dbReference>
<dbReference type="InterPro" id="IPR015679">
    <property type="entry name" value="PLipase_D_fam"/>
</dbReference>
<dbReference type="GO" id="GO:0006654">
    <property type="term" value="P:phosphatidic acid biosynthetic process"/>
    <property type="evidence" value="ECO:0007669"/>
    <property type="project" value="InterPro"/>
</dbReference>
<evidence type="ECO:0000256" key="3">
    <source>
        <dbReference type="SAM" id="MobiDB-lite"/>
    </source>
</evidence>
<reference evidence="4" key="1">
    <citation type="submission" date="2020-01" db="EMBL/GenBank/DDBJ databases">
        <title>Genome Sequencing of Three Apophysomyces-Like Fungal Strains Confirms a Novel Fungal Genus in the Mucoromycota with divergent Burkholderia-like Endosymbiotic Bacteria.</title>
        <authorList>
            <person name="Stajich J.E."/>
            <person name="Macias A.M."/>
            <person name="Carter-House D."/>
            <person name="Lovett B."/>
            <person name="Kasson L.R."/>
            <person name="Berry K."/>
            <person name="Grigoriev I."/>
            <person name="Chang Y."/>
            <person name="Spatafora J."/>
            <person name="Kasson M.T."/>
        </authorList>
    </citation>
    <scope>NUCLEOTIDE SEQUENCE</scope>
    <source>
        <strain evidence="4">NRRL A-21654</strain>
    </source>
</reference>
<gene>
    <name evidence="4" type="ORF">EC973_007821</name>
</gene>
<comment type="caution">
    <text evidence="4">The sequence shown here is derived from an EMBL/GenBank/DDBJ whole genome shotgun (WGS) entry which is preliminary data.</text>
</comment>
<dbReference type="SUPFAM" id="SSF56024">
    <property type="entry name" value="Phospholipase D/nuclease"/>
    <property type="match status" value="2"/>
</dbReference>
<dbReference type="CDD" id="cd09141">
    <property type="entry name" value="PLDc_vPLD1_2_yPLD_like_2"/>
    <property type="match status" value="1"/>
</dbReference>
<keyword evidence="1" id="KW-0677">Repeat</keyword>
<accession>A0A8H7BNW5</accession>
<dbReference type="GO" id="GO:0004630">
    <property type="term" value="F:phospholipase D activity"/>
    <property type="evidence" value="ECO:0007669"/>
    <property type="project" value="UniProtKB-EC"/>
</dbReference>
<evidence type="ECO:0000256" key="2">
    <source>
        <dbReference type="ARBA" id="ARBA00023098"/>
    </source>
</evidence>
<proteinExistence type="predicted"/>
<protein>
    <recommendedName>
        <fullName evidence="6">Phospholipase D</fullName>
    </recommendedName>
</protein>
<keyword evidence="2" id="KW-0443">Lipid metabolism</keyword>
<dbReference type="GO" id="GO:0035556">
    <property type="term" value="P:intracellular signal transduction"/>
    <property type="evidence" value="ECO:0007669"/>
    <property type="project" value="InterPro"/>
</dbReference>
<organism evidence="4 5">
    <name type="scientific">Apophysomyces ossiformis</name>
    <dbReference type="NCBI Taxonomy" id="679940"/>
    <lineage>
        <taxon>Eukaryota</taxon>
        <taxon>Fungi</taxon>
        <taxon>Fungi incertae sedis</taxon>
        <taxon>Mucoromycota</taxon>
        <taxon>Mucoromycotina</taxon>
        <taxon>Mucoromycetes</taxon>
        <taxon>Mucorales</taxon>
        <taxon>Mucorineae</taxon>
        <taxon>Mucoraceae</taxon>
        <taxon>Apophysomyces</taxon>
    </lineage>
</organism>
<dbReference type="Gene3D" id="3.30.870.10">
    <property type="entry name" value="Endonuclease Chain A"/>
    <property type="match status" value="3"/>
</dbReference>
<dbReference type="Proteomes" id="UP000605846">
    <property type="component" value="Unassembled WGS sequence"/>
</dbReference>
<name>A0A8H7BNW5_9FUNG</name>
<evidence type="ECO:0000313" key="4">
    <source>
        <dbReference type="EMBL" id="KAF7727305.1"/>
    </source>
</evidence>
<keyword evidence="5" id="KW-1185">Reference proteome</keyword>
<sequence length="783" mass="90371">MFLTDLASKVTEGFSEMFTSTEEEEEREQVFVKDHHRYDSFAPVRHDTQVKYFIDGQDYCWAVSEAIEHAQESIFIEDWWLTPELYLRRPPAKYPEYRVDALLKRKAEQGVKIYIVVYKEVEMALTLDSAHTKHTLQALHENIIGQDYSDARVRDFEDVKNWDMRLIDKTVVPRMPWHDMSLCVIGGPVLDVARHFCERWNFVKYEKAMKKEHIGFLKPPVGGYSTNQRFTIPMEDQIEDEEGHTCVKRCEFRHGTRGVNGTCRAQVLRSSGLWSLDIETENSIQNAYVATIYAAQHYVYIENQFFITAVEDDKDYILKNQIGTAILRRIIRAHEEQTKFKVIVMMPLMPAFPADLSTKEAATARLVMHFQYMSICRGNNSIVKRLEAAGIDPNEYIRFYSLRSYDRINRSRMEEMLAEAAGFSLKDQQLANAGQAEDDKQAEFVTRVGNPDFVEGTEGASNVEEEVEYARVPGEEEAERLREDYRRRYNELQEGNEGIASDSIAQDAMEGGDLESEPWVGDTVKSQPRDEEAEKEEASDYVSEELYIHAKLLIADGRVIGAKIVSSLCRRETNDDLWGDYSDRTVIMGSANLNDRSQCGDRDSEIALLVEDQDLIPSRMNGRYYEASRFAAKLRRQLWKEHLGLIPDRPTDEVTAAMLPLPVPQEDEEDEDDEKVMDPLDDDTLAYWNEVAKTNTEAFRHVFHCVPDDTVTNWEEYKAFYPDPNVVDIGHVHDPEMSVEEIRENLGLIRGHLVEFPYKFLENVDLAEESIPFISNLTQELYT</sequence>
<dbReference type="EMBL" id="JABAYA010000060">
    <property type="protein sequence ID" value="KAF7727305.1"/>
    <property type="molecule type" value="Genomic_DNA"/>
</dbReference>
<dbReference type="OrthoDB" id="14911at2759"/>
<feature type="region of interest" description="Disordered" evidence="3">
    <location>
        <begin position="452"/>
        <end position="471"/>
    </location>
</feature>
<evidence type="ECO:0000313" key="5">
    <source>
        <dbReference type="Proteomes" id="UP000605846"/>
    </source>
</evidence>
<dbReference type="PANTHER" id="PTHR18896:SF186">
    <property type="entry name" value="PHOSPHOLIPASE D"/>
    <property type="match status" value="1"/>
</dbReference>
<evidence type="ECO:0000256" key="1">
    <source>
        <dbReference type="ARBA" id="ARBA00022737"/>
    </source>
</evidence>